<feature type="transmembrane region" description="Helical" evidence="1">
    <location>
        <begin position="50"/>
        <end position="73"/>
    </location>
</feature>
<dbReference type="PANTHER" id="PTHR34116:SF9">
    <property type="entry name" value="OS08G0346600 PROTEIN"/>
    <property type="match status" value="1"/>
</dbReference>
<dbReference type="OrthoDB" id="539709at2759"/>
<feature type="transmembrane region" description="Helical" evidence="1">
    <location>
        <begin position="266"/>
        <end position="287"/>
    </location>
</feature>
<dbReference type="InParanoid" id="A0A2R6Q9C1"/>
<feature type="transmembrane region" description="Helical" evidence="1">
    <location>
        <begin position="293"/>
        <end position="318"/>
    </location>
</feature>
<reference evidence="3" key="2">
    <citation type="journal article" date="2018" name="BMC Genomics">
        <title>A manually annotated Actinidia chinensis var. chinensis (kiwifruit) genome highlights the challenges associated with draft genomes and gene prediction in plants.</title>
        <authorList>
            <person name="Pilkington S.M."/>
            <person name="Crowhurst R."/>
            <person name="Hilario E."/>
            <person name="Nardozza S."/>
            <person name="Fraser L."/>
            <person name="Peng Y."/>
            <person name="Gunaseelan K."/>
            <person name="Simpson R."/>
            <person name="Tahir J."/>
            <person name="Deroles S.C."/>
            <person name="Templeton K."/>
            <person name="Luo Z."/>
            <person name="Davy M."/>
            <person name="Cheng C."/>
            <person name="McNeilage M."/>
            <person name="Scaglione D."/>
            <person name="Liu Y."/>
            <person name="Zhang Q."/>
            <person name="Datson P."/>
            <person name="De Silva N."/>
            <person name="Gardiner S.E."/>
            <person name="Bassett H."/>
            <person name="Chagne D."/>
            <person name="McCallum J."/>
            <person name="Dzierzon H."/>
            <person name="Deng C."/>
            <person name="Wang Y.Y."/>
            <person name="Barron L."/>
            <person name="Manako K."/>
            <person name="Bowen J."/>
            <person name="Foster T.M."/>
            <person name="Erridge Z.A."/>
            <person name="Tiffin H."/>
            <person name="Waite C.N."/>
            <person name="Davies K.M."/>
            <person name="Grierson E.P."/>
            <person name="Laing W.A."/>
            <person name="Kirk R."/>
            <person name="Chen X."/>
            <person name="Wood M."/>
            <person name="Montefiori M."/>
            <person name="Brummell D.A."/>
            <person name="Schwinn K.E."/>
            <person name="Catanach A."/>
            <person name="Fullerton C."/>
            <person name="Li D."/>
            <person name="Meiyalaghan S."/>
            <person name="Nieuwenhuizen N."/>
            <person name="Read N."/>
            <person name="Prakash R."/>
            <person name="Hunter D."/>
            <person name="Zhang H."/>
            <person name="McKenzie M."/>
            <person name="Knabel M."/>
            <person name="Harris A."/>
            <person name="Allan A.C."/>
            <person name="Gleave A."/>
            <person name="Chen A."/>
            <person name="Janssen B.J."/>
            <person name="Plunkett B."/>
            <person name="Ampomah-Dwamena C."/>
            <person name="Voogd C."/>
            <person name="Leif D."/>
            <person name="Lafferty D."/>
            <person name="Souleyre E.J.F."/>
            <person name="Varkonyi-Gasic E."/>
            <person name="Gambi F."/>
            <person name="Hanley J."/>
            <person name="Yao J.L."/>
            <person name="Cheung J."/>
            <person name="David K.M."/>
            <person name="Warren B."/>
            <person name="Marsh K."/>
            <person name="Snowden K.C."/>
            <person name="Lin-Wang K."/>
            <person name="Brian L."/>
            <person name="Martinez-Sanchez M."/>
            <person name="Wang M."/>
            <person name="Ileperuma N."/>
            <person name="Macnee N."/>
            <person name="Campin R."/>
            <person name="McAtee P."/>
            <person name="Drummond R.S.M."/>
            <person name="Espley R.V."/>
            <person name="Ireland H.S."/>
            <person name="Wu R."/>
            <person name="Atkinson R.G."/>
            <person name="Karunairetnam S."/>
            <person name="Bulley S."/>
            <person name="Chunkath S."/>
            <person name="Hanley Z."/>
            <person name="Storey R."/>
            <person name="Thrimawithana A.H."/>
            <person name="Thomson S."/>
            <person name="David C."/>
            <person name="Testolin R."/>
            <person name="Huang H."/>
            <person name="Hellens R.P."/>
            <person name="Schaffer R.J."/>
        </authorList>
    </citation>
    <scope>NUCLEOTIDE SEQUENCE [LARGE SCALE GENOMIC DNA]</scope>
    <source>
        <strain evidence="3">cv. Red5</strain>
    </source>
</reference>
<accession>A0A2R6Q9C1</accession>
<keyword evidence="1" id="KW-0472">Membrane</keyword>
<feature type="transmembrane region" description="Helical" evidence="1">
    <location>
        <begin position="170"/>
        <end position="193"/>
    </location>
</feature>
<dbReference type="STRING" id="1590841.A0A2R6Q9C1"/>
<dbReference type="EMBL" id="NKQK01000018">
    <property type="protein sequence ID" value="PSS04488.1"/>
    <property type="molecule type" value="Genomic_DNA"/>
</dbReference>
<sequence length="354" mass="39548">MRKFIPISTIATAPPPLSPSTQSPSPLRDYNGIGMVLFPAISIADSAFDIATLSLISCLTLLSVLSLCFIFHLRLKSRRSHHLQNFISLWSVRLLLVSFAAAWALNEILRLPFFHRHYLYPFLPNFTLSQQSNLCKIHIVLSLGLFEPGFLITLLFLLNVSIKKRTPRDISAISLIFFSCTPVLVLQLFFLFFSPLQNQLPNVLQTSSILLIDSFDNKILICTYPIFSTIVFAAFVMAYSLGLLFSYWRVVSLVINKSTRVRIHALAFSVLICLPLQILFLASSSFWRPGTAAYGGVMFGMFISVAVCAAVGESVLVIRPIADALSAGGEYCRWKDKVCVRAEVGRREAVDRDL</sequence>
<dbReference type="OMA" id="CWRVVAF"/>
<evidence type="ECO:0000256" key="1">
    <source>
        <dbReference type="SAM" id="Phobius"/>
    </source>
</evidence>
<feature type="transmembrane region" description="Helical" evidence="1">
    <location>
        <begin position="224"/>
        <end position="245"/>
    </location>
</feature>
<comment type="caution">
    <text evidence="2">The sequence shown here is derived from an EMBL/GenBank/DDBJ whole genome shotgun (WGS) entry which is preliminary data.</text>
</comment>
<evidence type="ECO:0000313" key="2">
    <source>
        <dbReference type="EMBL" id="PSS04488.1"/>
    </source>
</evidence>
<reference evidence="2 3" key="1">
    <citation type="submission" date="2017-07" db="EMBL/GenBank/DDBJ databases">
        <title>An improved, manually edited Actinidia chinensis var. chinensis (kiwifruit) genome highlights the challenges associated with draft genomes and gene prediction in plants.</title>
        <authorList>
            <person name="Pilkington S."/>
            <person name="Crowhurst R."/>
            <person name="Hilario E."/>
            <person name="Nardozza S."/>
            <person name="Fraser L."/>
            <person name="Peng Y."/>
            <person name="Gunaseelan K."/>
            <person name="Simpson R."/>
            <person name="Tahir J."/>
            <person name="Deroles S."/>
            <person name="Templeton K."/>
            <person name="Luo Z."/>
            <person name="Davy M."/>
            <person name="Cheng C."/>
            <person name="Mcneilage M."/>
            <person name="Scaglione D."/>
            <person name="Liu Y."/>
            <person name="Zhang Q."/>
            <person name="Datson P."/>
            <person name="De Silva N."/>
            <person name="Gardiner S."/>
            <person name="Bassett H."/>
            <person name="Chagne D."/>
            <person name="Mccallum J."/>
            <person name="Dzierzon H."/>
            <person name="Deng C."/>
            <person name="Wang Y.-Y."/>
            <person name="Barron N."/>
            <person name="Manako K."/>
            <person name="Bowen J."/>
            <person name="Foster T."/>
            <person name="Erridge Z."/>
            <person name="Tiffin H."/>
            <person name="Waite C."/>
            <person name="Davies K."/>
            <person name="Grierson E."/>
            <person name="Laing W."/>
            <person name="Kirk R."/>
            <person name="Chen X."/>
            <person name="Wood M."/>
            <person name="Montefiori M."/>
            <person name="Brummell D."/>
            <person name="Schwinn K."/>
            <person name="Catanach A."/>
            <person name="Fullerton C."/>
            <person name="Li D."/>
            <person name="Meiyalaghan S."/>
            <person name="Nieuwenhuizen N."/>
            <person name="Read N."/>
            <person name="Prakash R."/>
            <person name="Hunter D."/>
            <person name="Zhang H."/>
            <person name="Mckenzie M."/>
            <person name="Knabel M."/>
            <person name="Harris A."/>
            <person name="Allan A."/>
            <person name="Chen A."/>
            <person name="Janssen B."/>
            <person name="Plunkett B."/>
            <person name="Dwamena C."/>
            <person name="Voogd C."/>
            <person name="Leif D."/>
            <person name="Lafferty D."/>
            <person name="Souleyre E."/>
            <person name="Varkonyi-Gasic E."/>
            <person name="Gambi F."/>
            <person name="Hanley J."/>
            <person name="Yao J.-L."/>
            <person name="Cheung J."/>
            <person name="David K."/>
            <person name="Warren B."/>
            <person name="Marsh K."/>
            <person name="Snowden K."/>
            <person name="Lin-Wang K."/>
            <person name="Brian L."/>
            <person name="Martinez-Sanchez M."/>
            <person name="Wang M."/>
            <person name="Ileperuma N."/>
            <person name="Macnee N."/>
            <person name="Campin R."/>
            <person name="Mcatee P."/>
            <person name="Drummond R."/>
            <person name="Espley R."/>
            <person name="Ireland H."/>
            <person name="Wu R."/>
            <person name="Atkinson R."/>
            <person name="Karunairetnam S."/>
            <person name="Bulley S."/>
            <person name="Chunkath S."/>
            <person name="Hanley Z."/>
            <person name="Storey R."/>
            <person name="Thrimawithana A."/>
            <person name="Thomson S."/>
            <person name="David C."/>
            <person name="Testolin R."/>
        </authorList>
    </citation>
    <scope>NUCLEOTIDE SEQUENCE [LARGE SCALE GENOMIC DNA]</scope>
    <source>
        <strain evidence="3">cv. Red5</strain>
        <tissue evidence="2">Young leaf</tissue>
    </source>
</reference>
<keyword evidence="1" id="KW-1133">Transmembrane helix</keyword>
<dbReference type="Proteomes" id="UP000241394">
    <property type="component" value="Chromosome LG18"/>
</dbReference>
<feature type="transmembrane region" description="Helical" evidence="1">
    <location>
        <begin position="85"/>
        <end position="105"/>
    </location>
</feature>
<name>A0A2R6Q9C1_ACTCC</name>
<dbReference type="AlphaFoldDB" id="A0A2R6Q9C1"/>
<organism evidence="2 3">
    <name type="scientific">Actinidia chinensis var. chinensis</name>
    <name type="common">Chinese soft-hair kiwi</name>
    <dbReference type="NCBI Taxonomy" id="1590841"/>
    <lineage>
        <taxon>Eukaryota</taxon>
        <taxon>Viridiplantae</taxon>
        <taxon>Streptophyta</taxon>
        <taxon>Embryophyta</taxon>
        <taxon>Tracheophyta</taxon>
        <taxon>Spermatophyta</taxon>
        <taxon>Magnoliopsida</taxon>
        <taxon>eudicotyledons</taxon>
        <taxon>Gunneridae</taxon>
        <taxon>Pentapetalae</taxon>
        <taxon>asterids</taxon>
        <taxon>Ericales</taxon>
        <taxon>Actinidiaceae</taxon>
        <taxon>Actinidia</taxon>
    </lineage>
</organism>
<gene>
    <name evidence="2" type="ORF">CEY00_Acc20342</name>
</gene>
<keyword evidence="1" id="KW-0812">Transmembrane</keyword>
<dbReference type="PANTHER" id="PTHR34116">
    <property type="entry name" value="PLASMINOGEN ACTIVATOR INHIBITOR"/>
    <property type="match status" value="1"/>
</dbReference>
<proteinExistence type="predicted"/>
<evidence type="ECO:0000313" key="3">
    <source>
        <dbReference type="Proteomes" id="UP000241394"/>
    </source>
</evidence>
<protein>
    <submittedName>
        <fullName evidence="2">Trichohyalin like</fullName>
    </submittedName>
</protein>
<dbReference type="Gramene" id="PSS04488">
    <property type="protein sequence ID" value="PSS04488"/>
    <property type="gene ID" value="CEY00_Acc20342"/>
</dbReference>
<keyword evidence="3" id="KW-1185">Reference proteome</keyword>
<feature type="transmembrane region" description="Helical" evidence="1">
    <location>
        <begin position="137"/>
        <end position="158"/>
    </location>
</feature>